<reference evidence="2 3" key="1">
    <citation type="journal article" date="2023" name="bioRxiv">
        <title>Conserved and derived expression patterns and positive selection on dental genes reveal complex evolutionary context of ever-growing rodent molars.</title>
        <authorList>
            <person name="Calamari Z.T."/>
            <person name="Song A."/>
            <person name="Cohen E."/>
            <person name="Akter M."/>
            <person name="Roy R.D."/>
            <person name="Hallikas O."/>
            <person name="Christensen M.M."/>
            <person name="Li P."/>
            <person name="Marangoni P."/>
            <person name="Jernvall J."/>
            <person name="Klein O.D."/>
        </authorList>
    </citation>
    <scope>NUCLEOTIDE SEQUENCE [LARGE SCALE GENOMIC DNA]</scope>
    <source>
        <strain evidence="2">V071</strain>
    </source>
</reference>
<dbReference type="SUPFAM" id="SSF81321">
    <property type="entry name" value="Family A G protein-coupled receptor-like"/>
    <property type="match status" value="1"/>
</dbReference>
<organism evidence="2 3">
    <name type="scientific">Myodes glareolus</name>
    <name type="common">Bank vole</name>
    <name type="synonym">Clethrionomys glareolus</name>
    <dbReference type="NCBI Taxonomy" id="447135"/>
    <lineage>
        <taxon>Eukaryota</taxon>
        <taxon>Metazoa</taxon>
        <taxon>Chordata</taxon>
        <taxon>Craniata</taxon>
        <taxon>Vertebrata</taxon>
        <taxon>Euteleostomi</taxon>
        <taxon>Mammalia</taxon>
        <taxon>Eutheria</taxon>
        <taxon>Euarchontoglires</taxon>
        <taxon>Glires</taxon>
        <taxon>Rodentia</taxon>
        <taxon>Myomorpha</taxon>
        <taxon>Muroidea</taxon>
        <taxon>Cricetidae</taxon>
        <taxon>Arvicolinae</taxon>
        <taxon>Myodes</taxon>
    </lineage>
</organism>
<accession>A0AAW0IB20</accession>
<evidence type="ECO:0000313" key="3">
    <source>
        <dbReference type="Proteomes" id="UP001488838"/>
    </source>
</evidence>
<keyword evidence="1" id="KW-1133">Transmembrane helix</keyword>
<comment type="caution">
    <text evidence="2">The sequence shown here is derived from an EMBL/GenBank/DDBJ whole genome shotgun (WGS) entry which is preliminary data.</text>
</comment>
<evidence type="ECO:0000256" key="1">
    <source>
        <dbReference type="SAM" id="Phobius"/>
    </source>
</evidence>
<feature type="transmembrane region" description="Helical" evidence="1">
    <location>
        <begin position="159"/>
        <end position="180"/>
    </location>
</feature>
<feature type="transmembrane region" description="Helical" evidence="1">
    <location>
        <begin position="26"/>
        <end position="55"/>
    </location>
</feature>
<keyword evidence="1" id="KW-0472">Membrane</keyword>
<feature type="transmembrane region" description="Helical" evidence="1">
    <location>
        <begin position="67"/>
        <end position="90"/>
    </location>
</feature>
<evidence type="ECO:0000313" key="2">
    <source>
        <dbReference type="EMBL" id="KAK7811363.1"/>
    </source>
</evidence>
<feature type="non-terminal residue" evidence="2">
    <location>
        <position position="1"/>
    </location>
</feature>
<evidence type="ECO:0008006" key="4">
    <source>
        <dbReference type="Google" id="ProtNLM"/>
    </source>
</evidence>
<dbReference type="EMBL" id="JBBHLL010000176">
    <property type="protein sequence ID" value="KAK7811363.1"/>
    <property type="molecule type" value="Genomic_DNA"/>
</dbReference>
<sequence>KNLKAMRNHYIMTQVILMGNSRTERVWELCFVLFLSFYIFNLLRNLLIILAIVSSTMLFPLSGNSKAVFYSGCVCLLFFYNFFGCTECLMYTIIAFDHFMVICHSLKHSIIVNHNYLSYHSYIPGAHCGPNGMENFFCDKPTILKLTGSENSALEKGGLINMVLKLFRCFLLIIILYSFILQSI</sequence>
<gene>
    <name evidence="2" type="ORF">U0070_002296</name>
</gene>
<keyword evidence="1" id="KW-0812">Transmembrane</keyword>
<name>A0AAW0IB20_MYOGA</name>
<dbReference type="AlphaFoldDB" id="A0AAW0IB20"/>
<protein>
    <recommendedName>
        <fullName evidence="4">Olfactory receptor</fullName>
    </recommendedName>
</protein>
<feature type="non-terminal residue" evidence="2">
    <location>
        <position position="184"/>
    </location>
</feature>
<keyword evidence="3" id="KW-1185">Reference proteome</keyword>
<dbReference type="Proteomes" id="UP001488838">
    <property type="component" value="Unassembled WGS sequence"/>
</dbReference>
<dbReference type="PANTHER" id="PTHR26453">
    <property type="entry name" value="OLFACTORY RECEPTOR"/>
    <property type="match status" value="1"/>
</dbReference>
<proteinExistence type="predicted"/>